<accession>A0AAV4RPC1</accession>
<dbReference type="AlphaFoldDB" id="A0AAV4RPC1"/>
<sequence length="84" mass="9584">MEFGSPEQRGCCLNKLPRAAAARGRLTVTVADSTPSHYQEAGIHLMYVALWLRILLIFCPQERRWLYPLPLTTSSHNRVCRDIS</sequence>
<keyword evidence="2" id="KW-1185">Reference proteome</keyword>
<organism evidence="1 2">
    <name type="scientific">Caerostris extrusa</name>
    <name type="common">Bark spider</name>
    <name type="synonym">Caerostris bankana</name>
    <dbReference type="NCBI Taxonomy" id="172846"/>
    <lineage>
        <taxon>Eukaryota</taxon>
        <taxon>Metazoa</taxon>
        <taxon>Ecdysozoa</taxon>
        <taxon>Arthropoda</taxon>
        <taxon>Chelicerata</taxon>
        <taxon>Arachnida</taxon>
        <taxon>Araneae</taxon>
        <taxon>Araneomorphae</taxon>
        <taxon>Entelegynae</taxon>
        <taxon>Araneoidea</taxon>
        <taxon>Araneidae</taxon>
        <taxon>Caerostris</taxon>
    </lineage>
</organism>
<name>A0AAV4RPC1_CAEEX</name>
<comment type="caution">
    <text evidence="1">The sequence shown here is derived from an EMBL/GenBank/DDBJ whole genome shotgun (WGS) entry which is preliminary data.</text>
</comment>
<proteinExistence type="predicted"/>
<reference evidence="1 2" key="1">
    <citation type="submission" date="2021-06" db="EMBL/GenBank/DDBJ databases">
        <title>Caerostris extrusa draft genome.</title>
        <authorList>
            <person name="Kono N."/>
            <person name="Arakawa K."/>
        </authorList>
    </citation>
    <scope>NUCLEOTIDE SEQUENCE [LARGE SCALE GENOMIC DNA]</scope>
</reference>
<evidence type="ECO:0000313" key="1">
    <source>
        <dbReference type="EMBL" id="GIY22509.1"/>
    </source>
</evidence>
<evidence type="ECO:0000313" key="2">
    <source>
        <dbReference type="Proteomes" id="UP001054945"/>
    </source>
</evidence>
<dbReference type="Proteomes" id="UP001054945">
    <property type="component" value="Unassembled WGS sequence"/>
</dbReference>
<dbReference type="EMBL" id="BPLR01008160">
    <property type="protein sequence ID" value="GIY22509.1"/>
    <property type="molecule type" value="Genomic_DNA"/>
</dbReference>
<gene>
    <name evidence="1" type="ORF">CEXT_289211</name>
</gene>
<protein>
    <submittedName>
        <fullName evidence="1">Uncharacterized protein</fullName>
    </submittedName>
</protein>